<dbReference type="PANTHER" id="PTHR43563">
    <property type="entry name" value="AMINE OXIDASE"/>
    <property type="match status" value="1"/>
</dbReference>
<dbReference type="PRINTS" id="PR00757">
    <property type="entry name" value="AMINEOXDASEF"/>
</dbReference>
<dbReference type="PANTHER" id="PTHR43563:SF1">
    <property type="entry name" value="AMINE OXIDASE [FLAVIN-CONTAINING] B"/>
    <property type="match status" value="1"/>
</dbReference>
<evidence type="ECO:0000256" key="3">
    <source>
        <dbReference type="ARBA" id="ARBA00023002"/>
    </source>
</evidence>
<dbReference type="EMBL" id="JADLRE010000024">
    <property type="protein sequence ID" value="MBF6228653.1"/>
    <property type="molecule type" value="Genomic_DNA"/>
</dbReference>
<dbReference type="InterPro" id="IPR036188">
    <property type="entry name" value="FAD/NAD-bd_sf"/>
</dbReference>
<reference evidence="5 6" key="1">
    <citation type="submission" date="2020-10" db="EMBL/GenBank/DDBJ databases">
        <title>Identification of Nocardia species via Next-generation sequencing and recognition of intraspecies genetic diversity.</title>
        <authorList>
            <person name="Li P."/>
            <person name="Li P."/>
            <person name="Lu B."/>
        </authorList>
    </citation>
    <scope>NUCLEOTIDE SEQUENCE [LARGE SCALE GENOMIC DNA]</scope>
    <source>
        <strain evidence="5 6">N-11</strain>
    </source>
</reference>
<dbReference type="Proteomes" id="UP000807309">
    <property type="component" value="Unassembled WGS sequence"/>
</dbReference>
<dbReference type="InterPro" id="IPR050703">
    <property type="entry name" value="Flavin_MAO"/>
</dbReference>
<proteinExistence type="inferred from homology"/>
<dbReference type="Gene3D" id="3.90.660.10">
    <property type="match status" value="1"/>
</dbReference>
<evidence type="ECO:0000313" key="5">
    <source>
        <dbReference type="EMBL" id="MBF6228653.1"/>
    </source>
</evidence>
<dbReference type="InterPro" id="IPR001613">
    <property type="entry name" value="Flavin_amine_oxidase"/>
</dbReference>
<dbReference type="RefSeq" id="WP_195035533.1">
    <property type="nucleotide sequence ID" value="NZ_JADLRE010000024.1"/>
</dbReference>
<dbReference type="SUPFAM" id="SSF54373">
    <property type="entry name" value="FAD-linked reductases, C-terminal domain"/>
    <property type="match status" value="1"/>
</dbReference>
<name>A0ABS0CE71_9NOCA</name>
<protein>
    <submittedName>
        <fullName evidence="5">Flavin monoamine oxidase family protein</fullName>
    </submittedName>
</protein>
<evidence type="ECO:0000259" key="4">
    <source>
        <dbReference type="Pfam" id="PF01593"/>
    </source>
</evidence>
<dbReference type="Gene3D" id="3.50.50.60">
    <property type="entry name" value="FAD/NAD(P)-binding domain"/>
    <property type="match status" value="1"/>
</dbReference>
<keyword evidence="6" id="KW-1185">Reference proteome</keyword>
<comment type="similarity">
    <text evidence="2">Belongs to the flavin monoamine oxidase family.</text>
</comment>
<comment type="caution">
    <text evidence="5">The sequence shown here is derived from an EMBL/GenBank/DDBJ whole genome shotgun (WGS) entry which is preliminary data.</text>
</comment>
<dbReference type="Gene3D" id="1.10.405.10">
    <property type="entry name" value="Guanine Nucleotide Dissociation Inhibitor, domain 1"/>
    <property type="match status" value="1"/>
</dbReference>
<accession>A0ABS0CE71</accession>
<comment type="cofactor">
    <cofactor evidence="1">
        <name>FAD</name>
        <dbReference type="ChEBI" id="CHEBI:57692"/>
    </cofactor>
</comment>
<evidence type="ECO:0000256" key="1">
    <source>
        <dbReference type="ARBA" id="ARBA00001974"/>
    </source>
</evidence>
<gene>
    <name evidence="5" type="ORF">IU470_26545</name>
</gene>
<keyword evidence="3" id="KW-0560">Oxidoreductase</keyword>
<feature type="domain" description="Amine oxidase" evidence="4">
    <location>
        <begin position="21"/>
        <end position="452"/>
    </location>
</feature>
<dbReference type="SUPFAM" id="SSF51905">
    <property type="entry name" value="FAD/NAD(P)-binding domain"/>
    <property type="match status" value="1"/>
</dbReference>
<evidence type="ECO:0000313" key="6">
    <source>
        <dbReference type="Proteomes" id="UP000807309"/>
    </source>
</evidence>
<sequence>MAYEGCEVDNAMDVVVIGAGIAGLVAARALVRGGTEVAVLEARDRVGGRLLNGELPGGAPIEVGGQWVGPGQDHVLALIDELGLRTFPTHIAGRHIAEIGVARSEYRGRIPKLNPLALADVAQAQWRLDRLARRVAAAEPWRADHAEDLDAQTFATWLRRAAHTAGGRSFFQLITEAVFSAEPEDLSALWAAFYVGAAGGLDALINTAGGAQQDRVVGGSQTIALALAEELGDRVVLGAAVTDIEWEASGVRIVAGGTTVRARRAVIAVPPPLAARIRFTPGLPGDRDQLVQRMPMGRVIKINVVYDEPFWRRAGLSGQANSDQRPLGTVFDNTPLEGSPGVLVGFLEGRHADIGARLDLADRRAQVIDDLAGYFGPQARHPIAYIERDWAEEEFSRGCYGAFTTPGTLTRFGPALRTPVGPLHWAGTETATRWVGYMDGAAESGHRAAREIASALVRSRA</sequence>
<organism evidence="5 6">
    <name type="scientific">Nocardia abscessus</name>
    <dbReference type="NCBI Taxonomy" id="120957"/>
    <lineage>
        <taxon>Bacteria</taxon>
        <taxon>Bacillati</taxon>
        <taxon>Actinomycetota</taxon>
        <taxon>Actinomycetes</taxon>
        <taxon>Mycobacteriales</taxon>
        <taxon>Nocardiaceae</taxon>
        <taxon>Nocardia</taxon>
    </lineage>
</organism>
<evidence type="ECO:0000256" key="2">
    <source>
        <dbReference type="ARBA" id="ARBA00005995"/>
    </source>
</evidence>
<dbReference type="Pfam" id="PF01593">
    <property type="entry name" value="Amino_oxidase"/>
    <property type="match status" value="1"/>
</dbReference>
<dbReference type="InterPro" id="IPR002937">
    <property type="entry name" value="Amino_oxidase"/>
</dbReference>